<sequence>MPHSLKASDAPTGLSIRLDRVAHGGMYLRAWRMTLDRSTQVTGERRHDIVLVHGLGVSSQYFERLALRLADVGVVHLLDLPGFAGVPRPARQPSIEDFAALVAWWVRREALAAPVLVGHSMGSQIVTEVLATEPDLATHGVLIGPPVNVAERSAGRQALRLVQSSVRESSRTRRIALSGYAQCGPYWFSQVLPRMLAYPIEERMAKVDAPTLVIRGEHDAVAPRDWVEMVARAAPAAGTAEVPGAAHAVIYDHSDAVAALILDHIAR</sequence>
<gene>
    <name evidence="2" type="ORF">CSO01_10480</name>
</gene>
<evidence type="ECO:0000313" key="2">
    <source>
        <dbReference type="EMBL" id="GEP68333.1"/>
    </source>
</evidence>
<dbReference type="Proteomes" id="UP000321798">
    <property type="component" value="Unassembled WGS sequence"/>
</dbReference>
<accession>A0A512PAU7</accession>
<feature type="domain" description="Thioesterase TesA-like" evidence="1">
    <location>
        <begin position="55"/>
        <end position="265"/>
    </location>
</feature>
<dbReference type="SUPFAM" id="SSF53474">
    <property type="entry name" value="alpha/beta-Hydrolases"/>
    <property type="match status" value="1"/>
</dbReference>
<dbReference type="EMBL" id="BKAL01000003">
    <property type="protein sequence ID" value="GEP68333.1"/>
    <property type="molecule type" value="Genomic_DNA"/>
</dbReference>
<dbReference type="AlphaFoldDB" id="A0A512PAU7"/>
<evidence type="ECO:0000259" key="1">
    <source>
        <dbReference type="SMART" id="SM00824"/>
    </source>
</evidence>
<dbReference type="Gene3D" id="3.40.50.1820">
    <property type="entry name" value="alpha/beta hydrolase"/>
    <property type="match status" value="1"/>
</dbReference>
<dbReference type="RefSeq" id="WP_179561574.1">
    <property type="nucleotide sequence ID" value="NZ_BAABBJ010000009.1"/>
</dbReference>
<organism evidence="2 3">
    <name type="scientific">Cellulomonas soli</name>
    <dbReference type="NCBI Taxonomy" id="931535"/>
    <lineage>
        <taxon>Bacteria</taxon>
        <taxon>Bacillati</taxon>
        <taxon>Actinomycetota</taxon>
        <taxon>Actinomycetes</taxon>
        <taxon>Micrococcales</taxon>
        <taxon>Cellulomonadaceae</taxon>
        <taxon>Cellulomonas</taxon>
    </lineage>
</organism>
<proteinExistence type="predicted"/>
<keyword evidence="2" id="KW-0808">Transferase</keyword>
<dbReference type="InterPro" id="IPR050228">
    <property type="entry name" value="Carboxylesterase_BioH"/>
</dbReference>
<dbReference type="InterPro" id="IPR029058">
    <property type="entry name" value="AB_hydrolase_fold"/>
</dbReference>
<name>A0A512PAU7_9CELL</name>
<comment type="caution">
    <text evidence="2">The sequence shown here is derived from an EMBL/GenBank/DDBJ whole genome shotgun (WGS) entry which is preliminary data.</text>
</comment>
<dbReference type="InterPro" id="IPR000073">
    <property type="entry name" value="AB_hydrolase_1"/>
</dbReference>
<protein>
    <submittedName>
        <fullName evidence="2">Dihydrolipoamide acetyltransferase</fullName>
    </submittedName>
</protein>
<dbReference type="PANTHER" id="PTHR43194:SF5">
    <property type="entry name" value="PIMELOYL-[ACYL-CARRIER PROTEIN] METHYL ESTER ESTERASE"/>
    <property type="match status" value="1"/>
</dbReference>
<dbReference type="PANTHER" id="PTHR43194">
    <property type="entry name" value="HYDROLASE ALPHA/BETA FOLD FAMILY"/>
    <property type="match status" value="1"/>
</dbReference>
<dbReference type="Pfam" id="PF12697">
    <property type="entry name" value="Abhydrolase_6"/>
    <property type="match status" value="1"/>
</dbReference>
<reference evidence="2 3" key="1">
    <citation type="submission" date="2019-07" db="EMBL/GenBank/DDBJ databases">
        <title>Whole genome shotgun sequence of Cellulomonas soli NBRC 109434.</title>
        <authorList>
            <person name="Hosoyama A."/>
            <person name="Uohara A."/>
            <person name="Ohji S."/>
            <person name="Ichikawa N."/>
        </authorList>
    </citation>
    <scope>NUCLEOTIDE SEQUENCE [LARGE SCALE GENOMIC DNA]</scope>
    <source>
        <strain evidence="2 3">NBRC 109434</strain>
    </source>
</reference>
<keyword evidence="3" id="KW-1185">Reference proteome</keyword>
<dbReference type="GO" id="GO:0016740">
    <property type="term" value="F:transferase activity"/>
    <property type="evidence" value="ECO:0007669"/>
    <property type="project" value="UniProtKB-KW"/>
</dbReference>
<dbReference type="SMART" id="SM00824">
    <property type="entry name" value="PKS_TE"/>
    <property type="match status" value="1"/>
</dbReference>
<evidence type="ECO:0000313" key="3">
    <source>
        <dbReference type="Proteomes" id="UP000321798"/>
    </source>
</evidence>
<dbReference type="InterPro" id="IPR020802">
    <property type="entry name" value="TesA-like"/>
</dbReference>